<organism evidence="2 3">
    <name type="scientific">Colletotrichum tanaceti</name>
    <dbReference type="NCBI Taxonomy" id="1306861"/>
    <lineage>
        <taxon>Eukaryota</taxon>
        <taxon>Fungi</taxon>
        <taxon>Dikarya</taxon>
        <taxon>Ascomycota</taxon>
        <taxon>Pezizomycotina</taxon>
        <taxon>Sordariomycetes</taxon>
        <taxon>Hypocreomycetidae</taxon>
        <taxon>Glomerellales</taxon>
        <taxon>Glomerellaceae</taxon>
        <taxon>Colletotrichum</taxon>
        <taxon>Colletotrichum destructivum species complex</taxon>
    </lineage>
</organism>
<dbReference type="AlphaFoldDB" id="A0A4U6XK16"/>
<evidence type="ECO:0000256" key="1">
    <source>
        <dbReference type="SAM" id="MobiDB-lite"/>
    </source>
</evidence>
<keyword evidence="3" id="KW-1185">Reference proteome</keyword>
<evidence type="ECO:0000313" key="3">
    <source>
        <dbReference type="Proteomes" id="UP000310108"/>
    </source>
</evidence>
<name>A0A4U6XK16_9PEZI</name>
<accession>A0A4U6XK16</accession>
<proteinExistence type="predicted"/>
<feature type="region of interest" description="Disordered" evidence="1">
    <location>
        <begin position="92"/>
        <end position="187"/>
    </location>
</feature>
<dbReference type="Proteomes" id="UP000310108">
    <property type="component" value="Unassembled WGS sequence"/>
</dbReference>
<sequence length="187" mass="20809">MVGATRIVEVQVTKRSSSRYDIETRFNLREAASAIAVHPVDEGEDPGDFNFTEANFPRELMSEARRLEEFLNDPVPNPGVADITTADVLEMARDVGYEDSEDDESHETGEASRGVEPGQASTTFADIRASLDDLTEEERDYHFRMGMQREGISEDPPADDDPDYFATDDDDQDFTTDDDESDSAPDA</sequence>
<comment type="caution">
    <text evidence="2">The sequence shown here is derived from an EMBL/GenBank/DDBJ whole genome shotgun (WGS) entry which is preliminary data.</text>
</comment>
<protein>
    <submittedName>
        <fullName evidence="2">Uncharacterized protein</fullName>
    </submittedName>
</protein>
<feature type="compositionally biased region" description="Acidic residues" evidence="1">
    <location>
        <begin position="156"/>
        <end position="187"/>
    </location>
</feature>
<evidence type="ECO:0000313" key="2">
    <source>
        <dbReference type="EMBL" id="TKW55983.1"/>
    </source>
</evidence>
<gene>
    <name evidence="2" type="ORF">CTA1_11390</name>
</gene>
<dbReference type="EMBL" id="PJEX01000080">
    <property type="protein sequence ID" value="TKW55983.1"/>
    <property type="molecule type" value="Genomic_DNA"/>
</dbReference>
<reference evidence="2 3" key="1">
    <citation type="journal article" date="2019" name="PLoS ONE">
        <title>Comparative genome analysis indicates high evolutionary potential of pathogenicity genes in Colletotrichum tanaceti.</title>
        <authorList>
            <person name="Lelwala R.V."/>
            <person name="Korhonen P.K."/>
            <person name="Young N.D."/>
            <person name="Scott J.B."/>
            <person name="Ades P.A."/>
            <person name="Gasser R.B."/>
            <person name="Taylor P.W.J."/>
        </authorList>
    </citation>
    <scope>NUCLEOTIDE SEQUENCE [LARGE SCALE GENOMIC DNA]</scope>
    <source>
        <strain evidence="2">BRIP57314</strain>
    </source>
</reference>